<gene>
    <name evidence="2" type="ORF">S03H2_14767</name>
</gene>
<keyword evidence="1" id="KW-0812">Transmembrane</keyword>
<protein>
    <submittedName>
        <fullName evidence="2">Uncharacterized protein</fullName>
    </submittedName>
</protein>
<name>X1HK76_9ZZZZ</name>
<reference evidence="2" key="1">
    <citation type="journal article" date="2014" name="Front. Microbiol.">
        <title>High frequency of phylogenetically diverse reductive dehalogenase-homologous genes in deep subseafloor sedimentary metagenomes.</title>
        <authorList>
            <person name="Kawai M."/>
            <person name="Futagami T."/>
            <person name="Toyoda A."/>
            <person name="Takaki Y."/>
            <person name="Nishi S."/>
            <person name="Hori S."/>
            <person name="Arai W."/>
            <person name="Tsubouchi T."/>
            <person name="Morono Y."/>
            <person name="Uchiyama I."/>
            <person name="Ito T."/>
            <person name="Fujiyama A."/>
            <person name="Inagaki F."/>
            <person name="Takami H."/>
        </authorList>
    </citation>
    <scope>NUCLEOTIDE SEQUENCE</scope>
    <source>
        <strain evidence="2">Expedition CK06-06</strain>
    </source>
</reference>
<comment type="caution">
    <text evidence="2">The sequence shown here is derived from an EMBL/GenBank/DDBJ whole genome shotgun (WGS) entry which is preliminary data.</text>
</comment>
<sequence length="177" mass="20583">MSKDFKVKYKDYTPKEKAARVISESIGGILCTTFIICIILSIIQQMFTYIIVYVILMIIIMIPFELIERKLKKNVRVRKEKYYTSIRESEGKVDLKNILRGMVKTTGEIDLKYLSKQMNRDIEKLRLFVYDLVGSSSLDGKMEGNKFILSDSIDIENAIDTLLDSYADWERQDKGKI</sequence>
<evidence type="ECO:0000313" key="2">
    <source>
        <dbReference type="EMBL" id="GAH45718.1"/>
    </source>
</evidence>
<feature type="transmembrane region" description="Helical" evidence="1">
    <location>
        <begin position="49"/>
        <end position="67"/>
    </location>
</feature>
<proteinExistence type="predicted"/>
<dbReference type="AlphaFoldDB" id="X1HK76"/>
<feature type="transmembrane region" description="Helical" evidence="1">
    <location>
        <begin position="21"/>
        <end position="43"/>
    </location>
</feature>
<evidence type="ECO:0000256" key="1">
    <source>
        <dbReference type="SAM" id="Phobius"/>
    </source>
</evidence>
<keyword evidence="1" id="KW-1133">Transmembrane helix</keyword>
<dbReference type="EMBL" id="BARU01007500">
    <property type="protein sequence ID" value="GAH45718.1"/>
    <property type="molecule type" value="Genomic_DNA"/>
</dbReference>
<organism evidence="2">
    <name type="scientific">marine sediment metagenome</name>
    <dbReference type="NCBI Taxonomy" id="412755"/>
    <lineage>
        <taxon>unclassified sequences</taxon>
        <taxon>metagenomes</taxon>
        <taxon>ecological metagenomes</taxon>
    </lineage>
</organism>
<keyword evidence="1" id="KW-0472">Membrane</keyword>
<accession>X1HK76</accession>